<evidence type="ECO:0000313" key="4">
    <source>
        <dbReference type="EMBL" id="AWK70419.1"/>
    </source>
</evidence>
<dbReference type="NCBIfam" id="TIGR03971">
    <property type="entry name" value="SDR_subfam_1"/>
    <property type="match status" value="1"/>
</dbReference>
<dbReference type="PROSITE" id="PS00061">
    <property type="entry name" value="ADH_SHORT"/>
    <property type="match status" value="1"/>
</dbReference>
<dbReference type="PANTHER" id="PTHR42760:SF133">
    <property type="entry name" value="3-OXOACYL-[ACYL-CARRIER-PROTEIN] REDUCTASE"/>
    <property type="match status" value="1"/>
</dbReference>
<dbReference type="InterPro" id="IPR023985">
    <property type="entry name" value="SDR_subfam_1"/>
</dbReference>
<name>A0A2S2BPA5_9NOCA</name>
<dbReference type="CDD" id="cd05233">
    <property type="entry name" value="SDR_c"/>
    <property type="match status" value="1"/>
</dbReference>
<keyword evidence="2" id="KW-0560">Oxidoreductase</keyword>
<organism evidence="4 5">
    <name type="scientific">Rhodococcus oxybenzonivorans</name>
    <dbReference type="NCBI Taxonomy" id="1990687"/>
    <lineage>
        <taxon>Bacteria</taxon>
        <taxon>Bacillati</taxon>
        <taxon>Actinomycetota</taxon>
        <taxon>Actinomycetes</taxon>
        <taxon>Mycobacteriales</taxon>
        <taxon>Nocardiaceae</taxon>
        <taxon>Rhodococcus</taxon>
    </lineage>
</organism>
<accession>A0A2S2BPA5</accession>
<keyword evidence="5" id="KW-1185">Reference proteome</keyword>
<dbReference type="OrthoDB" id="5173603at2"/>
<dbReference type="Proteomes" id="UP000245711">
    <property type="component" value="Chromosome"/>
</dbReference>
<dbReference type="GO" id="GO:0016616">
    <property type="term" value="F:oxidoreductase activity, acting on the CH-OH group of donors, NAD or NADP as acceptor"/>
    <property type="evidence" value="ECO:0007669"/>
    <property type="project" value="TreeGrafter"/>
</dbReference>
<dbReference type="FunFam" id="3.40.50.720:FF:000084">
    <property type="entry name" value="Short-chain dehydrogenase reductase"/>
    <property type="match status" value="1"/>
</dbReference>
<dbReference type="PRINTS" id="PR00081">
    <property type="entry name" value="GDHRDH"/>
</dbReference>
<protein>
    <submittedName>
        <fullName evidence="4">Oxidoreductase</fullName>
    </submittedName>
</protein>
<sequence length="269" mass="27858">MARMAGKTAFITGAGNGMGRSHAVRLAEEGADIIAVDLPGDEPAASLAETARLVGELGRRVVVAPADVRDPAALQEAVDAGVADLGVIDVVVANAGIADNPGPAWTIADDVWNRSLDVNLTGVWNTVKAAVPAMPEDGGSVVVVSSTAGIKAVAGAAHYSASKTALVGLARTLANELGPRFIRVNVLHPGAVGTRMTLNPATMSRLRPDLENPTEDDVIPVLTRNHLLPVPWLDSRDVSNALLFLASDESRYITGTQLVVDAGLTQKVS</sequence>
<dbReference type="PRINTS" id="PR00080">
    <property type="entry name" value="SDRFAMILY"/>
</dbReference>
<evidence type="ECO:0000256" key="3">
    <source>
        <dbReference type="ARBA" id="ARBA00023027"/>
    </source>
</evidence>
<keyword evidence="3" id="KW-0520">NAD</keyword>
<dbReference type="SUPFAM" id="SSF51735">
    <property type="entry name" value="NAD(P)-binding Rossmann-fold domains"/>
    <property type="match status" value="1"/>
</dbReference>
<dbReference type="Gene3D" id="3.40.50.720">
    <property type="entry name" value="NAD(P)-binding Rossmann-like Domain"/>
    <property type="match status" value="1"/>
</dbReference>
<dbReference type="PANTHER" id="PTHR42760">
    <property type="entry name" value="SHORT-CHAIN DEHYDROGENASES/REDUCTASES FAMILY MEMBER"/>
    <property type="match status" value="1"/>
</dbReference>
<dbReference type="AlphaFoldDB" id="A0A2S2BPA5"/>
<comment type="similarity">
    <text evidence="1">Belongs to the short-chain dehydrogenases/reductases (SDR) family.</text>
</comment>
<dbReference type="Pfam" id="PF13561">
    <property type="entry name" value="adh_short_C2"/>
    <property type="match status" value="1"/>
</dbReference>
<reference evidence="4 5" key="1">
    <citation type="submission" date="2017-05" db="EMBL/GenBank/DDBJ databases">
        <title>Isolation of Rhodococcus sp. S2-17 biodegrading of BP-3.</title>
        <authorList>
            <person name="Lee Y."/>
            <person name="Kim K.H."/>
            <person name="Chun B.H."/>
            <person name="Jung H.S."/>
            <person name="Jeon C.O."/>
        </authorList>
    </citation>
    <scope>NUCLEOTIDE SEQUENCE [LARGE SCALE GENOMIC DNA]</scope>
    <source>
        <strain evidence="4 5">S2-17</strain>
    </source>
</reference>
<evidence type="ECO:0000256" key="2">
    <source>
        <dbReference type="ARBA" id="ARBA00023002"/>
    </source>
</evidence>
<dbReference type="KEGG" id="roz:CBI38_01385"/>
<dbReference type="RefSeq" id="WP_109325757.1">
    <property type="nucleotide sequence ID" value="NZ_CP021354.1"/>
</dbReference>
<dbReference type="InterPro" id="IPR020904">
    <property type="entry name" value="Sc_DH/Rdtase_CS"/>
</dbReference>
<evidence type="ECO:0000313" key="5">
    <source>
        <dbReference type="Proteomes" id="UP000245711"/>
    </source>
</evidence>
<dbReference type="InterPro" id="IPR002347">
    <property type="entry name" value="SDR_fam"/>
</dbReference>
<dbReference type="InterPro" id="IPR036291">
    <property type="entry name" value="NAD(P)-bd_dom_sf"/>
</dbReference>
<dbReference type="EMBL" id="CP021354">
    <property type="protein sequence ID" value="AWK70419.1"/>
    <property type="molecule type" value="Genomic_DNA"/>
</dbReference>
<evidence type="ECO:0000256" key="1">
    <source>
        <dbReference type="ARBA" id="ARBA00006484"/>
    </source>
</evidence>
<gene>
    <name evidence="4" type="ORF">CBI38_01385</name>
</gene>
<proteinExistence type="inferred from homology"/>